<sequence>MTLVLIGPACEDLIIIGDKESSKVGGASFFQSFVYEEFYDDYLAIVNASNADLIDEFPDKSKVRLILKDETHHFINEYPNKDDLDMRKQSTNFADIPILADEIKNILDECEIEDADIDAFVLTPLNSNDFPIETLEFLKTFEVPIYISLQGFLRFKDENNLMALKLSDDIKYVFDISDTIFMDEGEFDIIKCEKFEGSTLVVTNGSKGSRILCIDDETIKINAVKCNNIVDATGCGDTYMAAYISARLKNRTFKNSADFASMIASQKLENFGPYKKS</sequence>
<dbReference type="EMBL" id="SUTG01000028">
    <property type="protein sequence ID" value="MBE6512733.1"/>
    <property type="molecule type" value="Genomic_DNA"/>
</dbReference>
<dbReference type="InterPro" id="IPR011611">
    <property type="entry name" value="PfkB_dom"/>
</dbReference>
<dbReference type="Proteomes" id="UP000732619">
    <property type="component" value="Unassembled WGS sequence"/>
</dbReference>
<feature type="domain" description="Carbohydrate kinase PfkB" evidence="1">
    <location>
        <begin position="195"/>
        <end position="274"/>
    </location>
</feature>
<dbReference type="Pfam" id="PF00294">
    <property type="entry name" value="PfkB"/>
    <property type="match status" value="1"/>
</dbReference>
<evidence type="ECO:0000259" key="1">
    <source>
        <dbReference type="Pfam" id="PF00294"/>
    </source>
</evidence>
<reference evidence="2" key="1">
    <citation type="submission" date="2019-04" db="EMBL/GenBank/DDBJ databases">
        <title>Evolution of Biomass-Degrading Anaerobic Consortia Revealed by Metagenomics.</title>
        <authorList>
            <person name="Peng X."/>
        </authorList>
    </citation>
    <scope>NUCLEOTIDE SEQUENCE</scope>
    <source>
        <strain evidence="2">SIG14</strain>
    </source>
</reference>
<dbReference type="AlphaFoldDB" id="A0A8T3VNL9"/>
<dbReference type="SUPFAM" id="SSF53613">
    <property type="entry name" value="Ribokinase-like"/>
    <property type="match status" value="1"/>
</dbReference>
<name>A0A8T3VNL9_METOL</name>
<evidence type="ECO:0000313" key="3">
    <source>
        <dbReference type="Proteomes" id="UP000732619"/>
    </source>
</evidence>
<accession>A0A8T3VNL9</accession>
<dbReference type="InterPro" id="IPR029056">
    <property type="entry name" value="Ribokinase-like"/>
</dbReference>
<gene>
    <name evidence="2" type="ORF">E7Z75_06295</name>
</gene>
<proteinExistence type="predicted"/>
<protein>
    <submittedName>
        <fullName evidence="2">Ribokinase</fullName>
    </submittedName>
</protein>
<dbReference type="Gene3D" id="3.40.1190.20">
    <property type="match status" value="1"/>
</dbReference>
<evidence type="ECO:0000313" key="2">
    <source>
        <dbReference type="EMBL" id="MBE6512733.1"/>
    </source>
</evidence>
<organism evidence="2 3">
    <name type="scientific">Methanobrevibacter olleyae</name>
    <dbReference type="NCBI Taxonomy" id="294671"/>
    <lineage>
        <taxon>Archaea</taxon>
        <taxon>Methanobacteriati</taxon>
        <taxon>Methanobacteriota</taxon>
        <taxon>Methanomada group</taxon>
        <taxon>Methanobacteria</taxon>
        <taxon>Methanobacteriales</taxon>
        <taxon>Methanobacteriaceae</taxon>
        <taxon>Methanobrevibacter</taxon>
    </lineage>
</organism>
<comment type="caution">
    <text evidence="2">The sequence shown here is derived from an EMBL/GenBank/DDBJ whole genome shotgun (WGS) entry which is preliminary data.</text>
</comment>